<dbReference type="InterPro" id="IPR036928">
    <property type="entry name" value="AS_sf"/>
</dbReference>
<name>A0ABT3B7X4_9CYAN</name>
<gene>
    <name evidence="1" type="ORF">OGM63_28925</name>
</gene>
<accession>A0ABT3B7X4</accession>
<dbReference type="RefSeq" id="WP_263749201.1">
    <property type="nucleotide sequence ID" value="NZ_JAOWRF010000408.1"/>
</dbReference>
<reference evidence="1 2" key="1">
    <citation type="submission" date="2022-10" db="EMBL/GenBank/DDBJ databases">
        <title>Identification of biosynthetic pathway for the production of the potent trypsin inhibitor radiosumin.</title>
        <authorList>
            <person name="Fewer D.P."/>
            <person name="Delbaje E."/>
            <person name="Ouyang X."/>
            <person name="Agostino P.D."/>
            <person name="Wahlsten M."/>
            <person name="Jokela J."/>
            <person name="Permi P."/>
            <person name="Haapaniemi E."/>
            <person name="Koistinen H."/>
        </authorList>
    </citation>
    <scope>NUCLEOTIDE SEQUENCE [LARGE SCALE GENOMIC DNA]</scope>
    <source>
        <strain evidence="1 2">NIES-515</strain>
    </source>
</reference>
<organism evidence="1 2">
    <name type="scientific">Plectonema radiosum NIES-515</name>
    <dbReference type="NCBI Taxonomy" id="2986073"/>
    <lineage>
        <taxon>Bacteria</taxon>
        <taxon>Bacillati</taxon>
        <taxon>Cyanobacteriota</taxon>
        <taxon>Cyanophyceae</taxon>
        <taxon>Oscillatoriophycideae</taxon>
        <taxon>Oscillatoriales</taxon>
        <taxon>Microcoleaceae</taxon>
        <taxon>Plectonema</taxon>
    </lineage>
</organism>
<dbReference type="SUPFAM" id="SSF75304">
    <property type="entry name" value="Amidase signature (AS) enzymes"/>
    <property type="match status" value="1"/>
</dbReference>
<comment type="caution">
    <text evidence="1">The sequence shown here is derived from an EMBL/GenBank/DDBJ whole genome shotgun (WGS) entry which is preliminary data.</text>
</comment>
<protein>
    <recommendedName>
        <fullName evidence="3">Amidase</fullName>
    </recommendedName>
</protein>
<evidence type="ECO:0008006" key="3">
    <source>
        <dbReference type="Google" id="ProtNLM"/>
    </source>
</evidence>
<evidence type="ECO:0000313" key="2">
    <source>
        <dbReference type="Proteomes" id="UP001526143"/>
    </source>
</evidence>
<proteinExistence type="predicted"/>
<dbReference type="Proteomes" id="UP001526143">
    <property type="component" value="Unassembled WGS sequence"/>
</dbReference>
<sequence length="47" mass="5421">MSDLVFLPAHQFAQMIRDRQISAVEVFDAYLAQISKHNSKRSLHHAI</sequence>
<dbReference type="Gene3D" id="3.90.1300.10">
    <property type="entry name" value="Amidase signature (AS) domain"/>
    <property type="match status" value="1"/>
</dbReference>
<evidence type="ECO:0000313" key="1">
    <source>
        <dbReference type="EMBL" id="MCV3217484.1"/>
    </source>
</evidence>
<keyword evidence="2" id="KW-1185">Reference proteome</keyword>
<dbReference type="EMBL" id="JAOWRF010000408">
    <property type="protein sequence ID" value="MCV3217484.1"/>
    <property type="molecule type" value="Genomic_DNA"/>
</dbReference>